<accession>A0A0G1ED38</accession>
<gene>
    <name evidence="1" type="ORF">UV42_C0008G0012</name>
</gene>
<comment type="caution">
    <text evidence="1">The sequence shown here is derived from an EMBL/GenBank/DDBJ whole genome shotgun (WGS) entry which is preliminary data.</text>
</comment>
<organism evidence="1 2">
    <name type="scientific">Candidatus Magasanikbacteria bacterium GW2011_GWE2_42_7</name>
    <dbReference type="NCBI Taxonomy" id="1619052"/>
    <lineage>
        <taxon>Bacteria</taxon>
        <taxon>Candidatus Magasanikiibacteriota</taxon>
    </lineage>
</organism>
<evidence type="ECO:0000313" key="1">
    <source>
        <dbReference type="EMBL" id="KKS72493.1"/>
    </source>
</evidence>
<evidence type="ECO:0000313" key="2">
    <source>
        <dbReference type="Proteomes" id="UP000033867"/>
    </source>
</evidence>
<reference evidence="1 2" key="1">
    <citation type="journal article" date="2015" name="Nature">
        <title>rRNA introns, odd ribosomes, and small enigmatic genomes across a large radiation of phyla.</title>
        <authorList>
            <person name="Brown C.T."/>
            <person name="Hug L.A."/>
            <person name="Thomas B.C."/>
            <person name="Sharon I."/>
            <person name="Castelle C.J."/>
            <person name="Singh A."/>
            <person name="Wilkins M.J."/>
            <person name="Williams K.H."/>
            <person name="Banfield J.F."/>
        </authorList>
    </citation>
    <scope>NUCLEOTIDE SEQUENCE [LARGE SCALE GENOMIC DNA]</scope>
</reference>
<sequence>MGTPPRYIASPVRFSGDVVRDLDDLFQMTSRNREALRLLPIADIEQASLIVDACRYHVILEGRTAYFALFDGSGVLPAHDLASCSFIPTKIVQKPKRSRRAENWLKIYGILVVNERQLWARLWFFISDFPKATLGLDRSDTNIMVRDRERGDI</sequence>
<dbReference type="EMBL" id="LCEK01000008">
    <property type="protein sequence ID" value="KKS72493.1"/>
    <property type="molecule type" value="Genomic_DNA"/>
</dbReference>
<dbReference type="Proteomes" id="UP000033867">
    <property type="component" value="Unassembled WGS sequence"/>
</dbReference>
<protein>
    <submittedName>
        <fullName evidence="1">Uncharacterized protein</fullName>
    </submittedName>
</protein>
<proteinExistence type="predicted"/>
<dbReference type="AlphaFoldDB" id="A0A0G1ED38"/>
<name>A0A0G1ED38_9BACT</name>